<comment type="similarity">
    <text evidence="1 2">Belongs to the Cu-Zn superoxide dismutase family.</text>
</comment>
<feature type="chain" id="PRO_5001716010" description="Superoxide dismutase [Cu-Zn]" evidence="4">
    <location>
        <begin position="20"/>
        <end position="173"/>
    </location>
</feature>
<dbReference type="PROSITE" id="PS00332">
    <property type="entry name" value="SOD_CU_ZN_2"/>
    <property type="match status" value="1"/>
</dbReference>
<dbReference type="InterPro" id="IPR036423">
    <property type="entry name" value="SOD-like_Cu/Zn_dom_sf"/>
</dbReference>
<dbReference type="AlphaFoldDB" id="A0A076PSM9"/>
<dbReference type="PANTHER" id="PTHR10003">
    <property type="entry name" value="SUPEROXIDE DISMUTASE CU-ZN -RELATED"/>
    <property type="match status" value="1"/>
</dbReference>
<evidence type="ECO:0000256" key="2">
    <source>
        <dbReference type="RuleBase" id="RU000393"/>
    </source>
</evidence>
<evidence type="ECO:0000313" key="6">
    <source>
        <dbReference type="EMBL" id="AIJ46352.1"/>
    </source>
</evidence>
<dbReference type="HOGENOM" id="CLU_056632_8_2_4"/>
<comment type="cofactor">
    <cofactor evidence="2">
        <name>Zn(2+)</name>
        <dbReference type="ChEBI" id="CHEBI:29105"/>
    </cofactor>
    <text evidence="2">Binds 1 zinc ion per subunit.</text>
</comment>
<dbReference type="SUPFAM" id="SSF49329">
    <property type="entry name" value="Cu,Zn superoxide dismutase-like"/>
    <property type="match status" value="1"/>
</dbReference>
<evidence type="ECO:0000256" key="4">
    <source>
        <dbReference type="SAM" id="SignalP"/>
    </source>
</evidence>
<dbReference type="PROSITE" id="PS51257">
    <property type="entry name" value="PROKAR_LIPOPROTEIN"/>
    <property type="match status" value="1"/>
</dbReference>
<dbReference type="PRINTS" id="PR00068">
    <property type="entry name" value="CUZNDISMTASE"/>
</dbReference>
<feature type="compositionally biased region" description="Basic and acidic residues" evidence="3">
    <location>
        <begin position="98"/>
        <end position="108"/>
    </location>
</feature>
<comment type="catalytic activity">
    <reaction evidence="2">
        <text>2 superoxide + 2 H(+) = H2O2 + O2</text>
        <dbReference type="Rhea" id="RHEA:20696"/>
        <dbReference type="ChEBI" id="CHEBI:15378"/>
        <dbReference type="ChEBI" id="CHEBI:15379"/>
        <dbReference type="ChEBI" id="CHEBI:16240"/>
        <dbReference type="ChEBI" id="CHEBI:18421"/>
        <dbReference type="EC" id="1.15.1.1"/>
    </reaction>
</comment>
<dbReference type="GO" id="GO:0004784">
    <property type="term" value="F:superoxide dismutase activity"/>
    <property type="evidence" value="ECO:0007669"/>
    <property type="project" value="UniProtKB-EC"/>
</dbReference>
<evidence type="ECO:0000256" key="1">
    <source>
        <dbReference type="ARBA" id="ARBA00010457"/>
    </source>
</evidence>
<gene>
    <name evidence="6" type="ORF">O987_11165</name>
</gene>
<name>A0A076PSM9_COMTE</name>
<accession>A0A076PSM9</accession>
<comment type="cofactor">
    <cofactor evidence="2">
        <name>Cu cation</name>
        <dbReference type="ChEBI" id="CHEBI:23378"/>
    </cofactor>
    <text evidence="2">Binds 1 copper ion per subunit.</text>
</comment>
<dbReference type="Gene3D" id="2.60.40.200">
    <property type="entry name" value="Superoxide dismutase, copper/zinc binding domain"/>
    <property type="match status" value="1"/>
</dbReference>
<sequence length="173" mass="17825">MPYRFLILAASAAALTACSTPEPQPAQAIARLQATSGSKVSGDVKFTQKTGQQVVINAVIHGLKPNSEHGFHIHDKGDCGDNGNAAAGHFNPSGNPHGKYDSTQHHMGDLPSLKADSNGVATVNVQSADITLLAGPGNVIGRAVIVHAQPDDYTTQPTGNAGARIACAVISRD</sequence>
<proteinExistence type="inferred from homology"/>
<keyword evidence="4" id="KW-0732">Signal</keyword>
<keyword evidence="2" id="KW-0479">Metal-binding</keyword>
<evidence type="ECO:0000259" key="5">
    <source>
        <dbReference type="Pfam" id="PF00080"/>
    </source>
</evidence>
<dbReference type="Pfam" id="PF00080">
    <property type="entry name" value="Sod_Cu"/>
    <property type="match status" value="1"/>
</dbReference>
<reference evidence="6 7" key="1">
    <citation type="journal article" date="2014" name="Genome Announc.">
        <title>Complete Genome Sequence of Polychlorinated Biphenyl Degrader Comamonas testosteroni TK102 (NBRC 109938).</title>
        <authorList>
            <person name="Fukuda K."/>
            <person name="Hosoyama A."/>
            <person name="Tsuchikane K."/>
            <person name="Ohji S."/>
            <person name="Yamazoe A."/>
            <person name="Fujita N."/>
            <person name="Shintani M."/>
            <person name="Kimbara K."/>
        </authorList>
    </citation>
    <scope>NUCLEOTIDE SEQUENCE [LARGE SCALE GENOMIC DNA]</scope>
    <source>
        <strain evidence="6">TK102</strain>
    </source>
</reference>
<comment type="function">
    <text evidence="2">Destroys radicals which are normally produced within the cells and which are toxic to biological systems.</text>
</comment>
<dbReference type="Proteomes" id="UP000028782">
    <property type="component" value="Chromosome"/>
</dbReference>
<evidence type="ECO:0000313" key="7">
    <source>
        <dbReference type="Proteomes" id="UP000028782"/>
    </source>
</evidence>
<dbReference type="CDD" id="cd00305">
    <property type="entry name" value="Cu-Zn_Superoxide_Dismutase"/>
    <property type="match status" value="1"/>
</dbReference>
<protein>
    <recommendedName>
        <fullName evidence="2">Superoxide dismutase [Cu-Zn]</fullName>
        <ecNumber evidence="2">1.15.1.1</ecNumber>
    </recommendedName>
</protein>
<evidence type="ECO:0000256" key="3">
    <source>
        <dbReference type="SAM" id="MobiDB-lite"/>
    </source>
</evidence>
<dbReference type="InterPro" id="IPR018152">
    <property type="entry name" value="SOD_Cu/Zn_BS"/>
</dbReference>
<feature type="region of interest" description="Disordered" evidence="3">
    <location>
        <begin position="84"/>
        <end position="114"/>
    </location>
</feature>
<dbReference type="EC" id="1.15.1.1" evidence="2"/>
<dbReference type="InterPro" id="IPR024134">
    <property type="entry name" value="SOD_Cu/Zn_/chaperone"/>
</dbReference>
<feature type="signal peptide" evidence="4">
    <location>
        <begin position="1"/>
        <end position="19"/>
    </location>
</feature>
<dbReference type="RefSeq" id="WP_003056373.1">
    <property type="nucleotide sequence ID" value="NZ_CP006704.1"/>
</dbReference>
<dbReference type="EMBL" id="CP006704">
    <property type="protein sequence ID" value="AIJ46352.1"/>
    <property type="molecule type" value="Genomic_DNA"/>
</dbReference>
<dbReference type="GO" id="GO:0005507">
    <property type="term" value="F:copper ion binding"/>
    <property type="evidence" value="ECO:0007669"/>
    <property type="project" value="InterPro"/>
</dbReference>
<dbReference type="PROSITE" id="PS00087">
    <property type="entry name" value="SOD_CU_ZN_1"/>
    <property type="match status" value="1"/>
</dbReference>
<organism evidence="6 7">
    <name type="scientific">Comamonas testosteroni TK102</name>
    <dbReference type="NCBI Taxonomy" id="1392005"/>
    <lineage>
        <taxon>Bacteria</taxon>
        <taxon>Pseudomonadati</taxon>
        <taxon>Pseudomonadota</taxon>
        <taxon>Betaproteobacteria</taxon>
        <taxon>Burkholderiales</taxon>
        <taxon>Comamonadaceae</taxon>
        <taxon>Comamonas</taxon>
    </lineage>
</organism>
<keyword evidence="2" id="KW-0560">Oxidoreductase</keyword>
<keyword evidence="2" id="KW-0862">Zinc</keyword>
<keyword evidence="2" id="KW-0186">Copper</keyword>
<dbReference type="InterPro" id="IPR001424">
    <property type="entry name" value="SOD_Cu_Zn_dom"/>
</dbReference>
<feature type="domain" description="Superoxide dismutase copper/zinc binding" evidence="5">
    <location>
        <begin position="40"/>
        <end position="170"/>
    </location>
</feature>
<dbReference type="KEGG" id="ctes:O987_11165"/>